<dbReference type="Pfam" id="PF14028">
    <property type="entry name" value="Lant_dehydr_C"/>
    <property type="match status" value="1"/>
</dbReference>
<evidence type="ECO:0000313" key="3">
    <source>
        <dbReference type="EMBL" id="GAA4603974.1"/>
    </source>
</evidence>
<keyword evidence="4" id="KW-1185">Reference proteome</keyword>
<dbReference type="NCBIfam" id="TIGR03891">
    <property type="entry name" value="thiopep_ocin"/>
    <property type="match status" value="1"/>
</dbReference>
<proteinExistence type="predicted"/>
<organism evidence="3 4">
    <name type="scientific">Actinoallomurus liliacearum</name>
    <dbReference type="NCBI Taxonomy" id="1080073"/>
    <lineage>
        <taxon>Bacteria</taxon>
        <taxon>Bacillati</taxon>
        <taxon>Actinomycetota</taxon>
        <taxon>Actinomycetes</taxon>
        <taxon>Streptosporangiales</taxon>
        <taxon>Thermomonosporaceae</taxon>
        <taxon>Actinoallomurus</taxon>
    </lineage>
</organism>
<comment type="caution">
    <text evidence="3">The sequence shown here is derived from an EMBL/GenBank/DDBJ whole genome shotgun (WGS) entry which is preliminary data.</text>
</comment>
<reference evidence="4" key="1">
    <citation type="journal article" date="2019" name="Int. J. Syst. Evol. Microbiol.">
        <title>The Global Catalogue of Microorganisms (GCM) 10K type strain sequencing project: providing services to taxonomists for standard genome sequencing and annotation.</title>
        <authorList>
            <consortium name="The Broad Institute Genomics Platform"/>
            <consortium name="The Broad Institute Genome Sequencing Center for Infectious Disease"/>
            <person name="Wu L."/>
            <person name="Ma J."/>
        </authorList>
    </citation>
    <scope>NUCLEOTIDE SEQUENCE [LARGE SCALE GENOMIC DNA]</scope>
    <source>
        <strain evidence="4">JCM 17938</strain>
    </source>
</reference>
<accession>A0ABP8TDZ9</accession>
<evidence type="ECO:0000259" key="2">
    <source>
        <dbReference type="Pfam" id="PF14028"/>
    </source>
</evidence>
<feature type="compositionally biased region" description="Basic residues" evidence="1">
    <location>
        <begin position="259"/>
        <end position="281"/>
    </location>
</feature>
<dbReference type="Proteomes" id="UP001500212">
    <property type="component" value="Unassembled WGS sequence"/>
</dbReference>
<name>A0ABP8TDZ9_9ACTN</name>
<evidence type="ECO:0000256" key="1">
    <source>
        <dbReference type="SAM" id="MobiDB-lite"/>
    </source>
</evidence>
<feature type="domain" description="Thiopeptide-type bacteriocin biosynthesis" evidence="2">
    <location>
        <begin position="6"/>
        <end position="252"/>
    </location>
</feature>
<gene>
    <name evidence="3" type="ORF">GCM10023195_13370</name>
</gene>
<feature type="region of interest" description="Disordered" evidence="1">
    <location>
        <begin position="256"/>
        <end position="281"/>
    </location>
</feature>
<sequence>MDETPWKQVNITYPGSDPHQRERQAIDHLGPILPAAEANDLITSWWFIRKGPWRVRYLLAEEHGHDRSDPLHSLLTTGVTWTDDIYEPEVHAFGGPASMDTAHTLFHHDSRHLLTFLRDNPADRREHSLILLAAFMRAAGLDFNEQGDVWARVAEQRARLPSQPPDPDPQVWASFTSDVRHLLLGTPRADTIADDWLTAFEDAGTALRTLRESGELTRGLRAVIALHVIFHWNRIGLPATTQATLAQAAKEAVFGSTRRGVRGKTRAQSKPALTRRRRASR</sequence>
<dbReference type="InterPro" id="IPR023809">
    <property type="entry name" value="Thiopep_bacteriocin_synth_dom"/>
</dbReference>
<feature type="region of interest" description="Disordered" evidence="1">
    <location>
        <begin position="1"/>
        <end position="21"/>
    </location>
</feature>
<dbReference type="RefSeq" id="WP_345349945.1">
    <property type="nucleotide sequence ID" value="NZ_BAABHJ010000003.1"/>
</dbReference>
<evidence type="ECO:0000313" key="4">
    <source>
        <dbReference type="Proteomes" id="UP001500212"/>
    </source>
</evidence>
<dbReference type="EMBL" id="BAABHJ010000003">
    <property type="protein sequence ID" value="GAA4603974.1"/>
    <property type="molecule type" value="Genomic_DNA"/>
</dbReference>
<protein>
    <recommendedName>
        <fullName evidence="2">Thiopeptide-type bacteriocin biosynthesis domain-containing protein</fullName>
    </recommendedName>
</protein>